<feature type="domain" description="Amine oxidase" evidence="7">
    <location>
        <begin position="50"/>
        <end position="496"/>
    </location>
</feature>
<comment type="catalytic activity">
    <reaction evidence="4">
        <text>a secondary aliphatic amine + O2 + H2O = a primary amine + an aldehyde + H2O2</text>
        <dbReference type="Rhea" id="RHEA:26414"/>
        <dbReference type="ChEBI" id="CHEBI:15377"/>
        <dbReference type="ChEBI" id="CHEBI:15379"/>
        <dbReference type="ChEBI" id="CHEBI:16240"/>
        <dbReference type="ChEBI" id="CHEBI:17478"/>
        <dbReference type="ChEBI" id="CHEBI:58855"/>
        <dbReference type="ChEBI" id="CHEBI:65296"/>
        <dbReference type="EC" id="1.4.3.4"/>
    </reaction>
</comment>
<sequence>MSSRDGYSWTDKDGLKAGVPCIGAIQPPSNLPEAAKDTVYDVVVVGAGYCGLTAARDAAVAGLKVLLLEGRDRIGGRSWSSDIGGYPFEMGGTWVFWGQPNVWREIKRYGMEDELEISYDFSRGVNQYHLVNEQGTQKFTHDEEVLLLPPPWNPFLMLAADCPCKQDALMESGLRKLVNVDGAYGKKIMPFPHTSKFTPEALALDKLSVADRLAQIKDSLTPNERLAVETFVLLCSGGTLETTSFFEMMHWWALSAYSYEGCIEHLVKYKFHGGQSSFAIRFFQEALATGNLSYAFNSPVAAAKNTPAGVHVTTREGKGYKAQRMVSAMPLNILNSIAFEPPLSVGKKSAADTGHVNQCVKVHAEVRDRDLRSYTGISYPHNGLFYAFGDGETPSGNTHIVAFGGQHQHFEPDENIEKTKEALQGLVPMDIERIVFHNWSKDEFAKGAWFFSKPGLLSSHLGDMRARQGNIFFASSDWALGWRSFIDGAIEEGTRAGLAVRNDLAQSLQTPLKPKLA</sequence>
<dbReference type="eggNOG" id="KOG0029">
    <property type="taxonomic scope" value="Eukaryota"/>
</dbReference>
<dbReference type="Gene3D" id="3.50.50.60">
    <property type="entry name" value="FAD/NAD(P)-binding domain"/>
    <property type="match status" value="2"/>
</dbReference>
<dbReference type="Gene3D" id="3.90.660.10">
    <property type="match status" value="2"/>
</dbReference>
<dbReference type="InterPro" id="IPR050703">
    <property type="entry name" value="Flavin_MAO"/>
</dbReference>
<dbReference type="GeneID" id="9537424"/>
<dbReference type="PRINTS" id="PR00757">
    <property type="entry name" value="AMINEOXDASEF"/>
</dbReference>
<evidence type="ECO:0000256" key="2">
    <source>
        <dbReference type="ARBA" id="ARBA00005995"/>
    </source>
</evidence>
<comment type="similarity">
    <text evidence="2 6">Belongs to the flavin monoamine oxidase family.</text>
</comment>
<dbReference type="InterPro" id="IPR036188">
    <property type="entry name" value="FAD/NAD-bd_sf"/>
</dbReference>
<evidence type="ECO:0000256" key="5">
    <source>
        <dbReference type="PIRSR" id="PIRSR601613-1"/>
    </source>
</evidence>
<keyword evidence="3 6" id="KW-0560">Oxidoreductase</keyword>
<dbReference type="Proteomes" id="UP000008698">
    <property type="component" value="Unassembled WGS sequence"/>
</dbReference>
<dbReference type="OMA" id="FYEFLHW"/>
<reference evidence="9" key="1">
    <citation type="journal article" date="2011" name="PLoS Pathog.">
        <title>Comparative genomics yields insights into niche adaptation of plant vascular wilt pathogens.</title>
        <authorList>
            <person name="Klosterman S.J."/>
            <person name="Subbarao K.V."/>
            <person name="Kang S."/>
            <person name="Veronese P."/>
            <person name="Gold S.E."/>
            <person name="Thomma B.P.H.J."/>
            <person name="Chen Z."/>
            <person name="Henrissat B."/>
            <person name="Lee Y.-H."/>
            <person name="Park J."/>
            <person name="Garcia-Pedrajas M.D."/>
            <person name="Barbara D.J."/>
            <person name="Anchieta A."/>
            <person name="de Jonge R."/>
            <person name="Santhanam P."/>
            <person name="Maruthachalam K."/>
            <person name="Atallah Z."/>
            <person name="Amyotte S.G."/>
            <person name="Paz Z."/>
            <person name="Inderbitzin P."/>
            <person name="Hayes R.J."/>
            <person name="Heiman D.I."/>
            <person name="Young S."/>
            <person name="Zeng Q."/>
            <person name="Engels R."/>
            <person name="Galagan J."/>
            <person name="Cuomo C.A."/>
            <person name="Dobinson K.F."/>
            <person name="Ma L.-J."/>
        </authorList>
    </citation>
    <scope>NUCLEOTIDE SEQUENCE [LARGE SCALE GENOMIC DNA]</scope>
    <source>
        <strain evidence="9">VaMs.102 / ATCC MYA-4576 / FGSC 10136</strain>
    </source>
</reference>
<proteinExistence type="inferred from homology"/>
<evidence type="ECO:0000256" key="1">
    <source>
        <dbReference type="ARBA" id="ARBA00001974"/>
    </source>
</evidence>
<dbReference type="PANTHER" id="PTHR43563">
    <property type="entry name" value="AMINE OXIDASE"/>
    <property type="match status" value="1"/>
</dbReference>
<dbReference type="InterPro" id="IPR001613">
    <property type="entry name" value="Flavin_amine_oxidase"/>
</dbReference>
<keyword evidence="6" id="KW-0285">Flavoprotein</keyword>
<dbReference type="SUPFAM" id="SSF51905">
    <property type="entry name" value="FAD/NAD(P)-binding domain"/>
    <property type="match status" value="1"/>
</dbReference>
<accession>C9SPN5</accession>
<feature type="binding site" evidence="5">
    <location>
        <position position="403"/>
    </location>
    <ligand>
        <name>substrate</name>
    </ligand>
</feature>
<dbReference type="KEGG" id="val:VDBG_06860"/>
<evidence type="ECO:0000256" key="4">
    <source>
        <dbReference type="ARBA" id="ARBA00048448"/>
    </source>
</evidence>
<dbReference type="GO" id="GO:0097621">
    <property type="term" value="F:monoamine oxidase activity"/>
    <property type="evidence" value="ECO:0007669"/>
    <property type="project" value="UniProtKB-EC"/>
</dbReference>
<dbReference type="HOGENOM" id="CLU_004498_9_0_1"/>
<protein>
    <recommendedName>
        <fullName evidence="6">Amine oxidase</fullName>
        <ecNumber evidence="6">1.4.3.-</ecNumber>
    </recommendedName>
</protein>
<dbReference type="OrthoDB" id="7777654at2759"/>
<dbReference type="PANTHER" id="PTHR43563:SF1">
    <property type="entry name" value="AMINE OXIDASE [FLAVIN-CONTAINING] B"/>
    <property type="match status" value="1"/>
</dbReference>
<dbReference type="EMBL" id="DS985221">
    <property type="protein sequence ID" value="EEY20750.1"/>
    <property type="molecule type" value="Genomic_DNA"/>
</dbReference>
<dbReference type="Pfam" id="PF01593">
    <property type="entry name" value="Amino_oxidase"/>
    <property type="match status" value="1"/>
</dbReference>
<evidence type="ECO:0000313" key="8">
    <source>
        <dbReference type="EMBL" id="EEY20750.1"/>
    </source>
</evidence>
<organism evidence="9">
    <name type="scientific">Verticillium alfalfae (strain VaMs.102 / ATCC MYA-4576 / FGSC 10136)</name>
    <name type="common">Verticillium wilt of alfalfa</name>
    <name type="synonym">Verticillium albo-atrum</name>
    <dbReference type="NCBI Taxonomy" id="526221"/>
    <lineage>
        <taxon>Eukaryota</taxon>
        <taxon>Fungi</taxon>
        <taxon>Dikarya</taxon>
        <taxon>Ascomycota</taxon>
        <taxon>Pezizomycotina</taxon>
        <taxon>Sordariomycetes</taxon>
        <taxon>Hypocreomycetidae</taxon>
        <taxon>Glomerellales</taxon>
        <taxon>Plectosphaerellaceae</taxon>
        <taxon>Verticillium</taxon>
    </lineage>
</organism>
<evidence type="ECO:0000256" key="6">
    <source>
        <dbReference type="RuleBase" id="RU362067"/>
    </source>
</evidence>
<keyword evidence="9" id="KW-1185">Reference proteome</keyword>
<dbReference type="AlphaFoldDB" id="C9SPN5"/>
<evidence type="ECO:0000259" key="7">
    <source>
        <dbReference type="Pfam" id="PF01593"/>
    </source>
</evidence>
<keyword evidence="6" id="KW-0274">FAD</keyword>
<comment type="cofactor">
    <cofactor evidence="1 6">
        <name>FAD</name>
        <dbReference type="ChEBI" id="CHEBI:57692"/>
    </cofactor>
</comment>
<evidence type="ECO:0000313" key="9">
    <source>
        <dbReference type="Proteomes" id="UP000008698"/>
    </source>
</evidence>
<feature type="binding site" evidence="5">
    <location>
        <position position="300"/>
    </location>
    <ligand>
        <name>FAD</name>
        <dbReference type="ChEBI" id="CHEBI:57692"/>
    </ligand>
</feature>
<dbReference type="InterPro" id="IPR002937">
    <property type="entry name" value="Amino_oxidase"/>
</dbReference>
<name>C9SPN5_VERA1</name>
<dbReference type="EC" id="1.4.3.-" evidence="6"/>
<dbReference type="STRING" id="526221.C9SPN5"/>
<dbReference type="RefSeq" id="XP_003003298.1">
    <property type="nucleotide sequence ID" value="XM_003003252.1"/>
</dbReference>
<gene>
    <name evidence="8" type="ORF">VDBG_06860</name>
</gene>
<evidence type="ECO:0000256" key="3">
    <source>
        <dbReference type="ARBA" id="ARBA00023002"/>
    </source>
</evidence>